<evidence type="ECO:0000256" key="5">
    <source>
        <dbReference type="ARBA" id="ARBA00023136"/>
    </source>
</evidence>
<evidence type="ECO:0000313" key="9">
    <source>
        <dbReference type="EMBL" id="CAL23169.2"/>
    </source>
</evidence>
<comment type="caution">
    <text evidence="8">Lacks conserved residue(s) required for the propagation of feature annotation.</text>
</comment>
<keyword evidence="4 8" id="KW-1133">Transmembrane helix</keyword>
<dbReference type="GO" id="GO:0030424">
    <property type="term" value="C:axon"/>
    <property type="evidence" value="ECO:0000318"/>
    <property type="project" value="GO_Central"/>
</dbReference>
<dbReference type="InterPro" id="IPR013604">
    <property type="entry name" value="7TM_chemorcpt"/>
</dbReference>
<dbReference type="GO" id="GO:0007635">
    <property type="term" value="P:chemosensory behavior"/>
    <property type="evidence" value="ECO:0000318"/>
    <property type="project" value="GO_Central"/>
</dbReference>
<evidence type="ECO:0000256" key="6">
    <source>
        <dbReference type="ARBA" id="ARBA00023170"/>
    </source>
</evidence>
<reference evidence="10 11" key="4">
    <citation type="journal article" date="2010" name="Nucleic Acids Res.">
        <title>BeetleBase in 2010: revisions to provide comprehensive genomic information for Tribolium castaneum.</title>
        <authorList>
            <person name="Kim H.S."/>
            <person name="Murphy T."/>
            <person name="Xia J."/>
            <person name="Caragea D."/>
            <person name="Park Y."/>
            <person name="Beeman R.W."/>
            <person name="Lorenzen M.D."/>
            <person name="Butcher S."/>
            <person name="Manak J.R."/>
            <person name="Brown S.J."/>
        </authorList>
    </citation>
    <scope>GENOME REANNOTATION</scope>
    <source>
        <strain evidence="10 11">Georgia GA2</strain>
    </source>
</reference>
<dbReference type="Proteomes" id="UP000007266">
    <property type="component" value="Linkage group 4"/>
</dbReference>
<keyword evidence="6 8" id="KW-0675">Receptor</keyword>
<keyword evidence="2 8" id="KW-1003">Cell membrane</keyword>
<protein>
    <recommendedName>
        <fullName evidence="8">Gustatory receptor</fullName>
    </recommendedName>
</protein>
<dbReference type="AlphaFoldDB" id="A2AX98"/>
<dbReference type="EMBL" id="AM292357">
    <property type="protein sequence ID" value="CAL23169.2"/>
    <property type="molecule type" value="Genomic_DNA"/>
</dbReference>
<comment type="subcellular location">
    <subcellularLocation>
        <location evidence="1 8">Cell membrane</location>
        <topology evidence="1 8">Multi-pass membrane protein</topology>
    </subcellularLocation>
</comment>
<dbReference type="GO" id="GO:0005886">
    <property type="term" value="C:plasma membrane"/>
    <property type="evidence" value="ECO:0007669"/>
    <property type="project" value="UniProtKB-SubCell"/>
</dbReference>
<comment type="similarity">
    <text evidence="8">Belongs to the insect chemoreceptor superfamily. Gustatory receptor (GR) family.</text>
</comment>
<accession>A2AX98</accession>
<dbReference type="GO" id="GO:0008049">
    <property type="term" value="P:male courtship behavior"/>
    <property type="evidence" value="ECO:0000318"/>
    <property type="project" value="GO_Central"/>
</dbReference>
<dbReference type="GO" id="GO:0050909">
    <property type="term" value="P:sensory perception of taste"/>
    <property type="evidence" value="ECO:0007669"/>
    <property type="project" value="InterPro"/>
</dbReference>
<evidence type="ECO:0000256" key="8">
    <source>
        <dbReference type="RuleBase" id="RU363108"/>
    </source>
</evidence>
<evidence type="ECO:0000256" key="3">
    <source>
        <dbReference type="ARBA" id="ARBA00022692"/>
    </source>
</evidence>
<sequence length="355" mass="41387">MYFSRRDIRFLRPIFAVCRLFALVPYYNFEKFSLEHQLWQKIQAWTYLILLTTWTVISASTRIKSFKFLTIGVGITTDTIDRVFTVAIPFVGIANSCILNQDKWRLLNNNFQQIDKIFKTRDDRVKVYQAPVLQLFLYIFTYLSVTCYVTYAWSPIDHTESNIINDMCSLYYILQITLIVNYALALKNRFKELQKYLKIETSCRYVGTLYRILTTMMEMVNDIFGWTLILILAKCITSSLSSLYTCIAGYEFNANFTISYILFALFNTFGTILLIMTCSGVHSESQKLVGVCYEYQDRFSDESKKRRELLRLAQQVNANIAQITAANFFDISRSTFLGILATITTYFIVIIEFGF</sequence>
<dbReference type="HOGENOM" id="CLU_060014_1_0_1"/>
<reference evidence="10" key="5">
    <citation type="submission" date="2014-11" db="EMBL/GenBank/DDBJ databases">
        <title>Tools and pipelines for BioNano data: molecule assembly pipeline and FASTA super scaffolding tool.</title>
        <authorList>
            <person name="Shelton J.M."/>
            <person name="Herndon N."/>
            <person name="Coleman C."/>
            <person name="Lu N."/>
            <person name="Brown S.J."/>
        </authorList>
    </citation>
    <scope>NUCLEOTIDE SEQUENCE</scope>
    <source>
        <strain evidence="10">Georgia GA2</strain>
    </source>
</reference>
<feature type="transmembrane region" description="Helical" evidence="8">
    <location>
        <begin position="223"/>
        <end position="250"/>
    </location>
</feature>
<name>A2AX98_TRICA</name>
<keyword evidence="11" id="KW-1185">Reference proteome</keyword>
<comment type="function">
    <text evidence="8">Gustatory receptor which mediates acceptance or avoidance behavior, depending on its substrates.</text>
</comment>
<dbReference type="EMBL" id="KQ971338">
    <property type="protein sequence ID" value="EFA02938.1"/>
    <property type="molecule type" value="Genomic_DNA"/>
</dbReference>
<keyword evidence="5 8" id="KW-0472">Membrane</keyword>
<feature type="transmembrane region" description="Helical" evidence="8">
    <location>
        <begin position="336"/>
        <end position="354"/>
    </location>
</feature>
<reference evidence="9" key="1">
    <citation type="submission" date="2006-07" db="EMBL/GenBank/DDBJ databases">
        <authorList>
            <person name="Abdel-latief M."/>
        </authorList>
    </citation>
    <scope>NUCLEOTIDE SEQUENCE</scope>
</reference>
<organism evidence="9">
    <name type="scientific">Tribolium castaneum</name>
    <name type="common">Red flour beetle</name>
    <dbReference type="NCBI Taxonomy" id="7070"/>
    <lineage>
        <taxon>Eukaryota</taxon>
        <taxon>Metazoa</taxon>
        <taxon>Ecdysozoa</taxon>
        <taxon>Arthropoda</taxon>
        <taxon>Hexapoda</taxon>
        <taxon>Insecta</taxon>
        <taxon>Pterygota</taxon>
        <taxon>Neoptera</taxon>
        <taxon>Endopterygota</taxon>
        <taxon>Coleoptera</taxon>
        <taxon>Polyphaga</taxon>
        <taxon>Cucujiformia</taxon>
        <taxon>Tenebrionidae</taxon>
        <taxon>Tenebrionidae incertae sedis</taxon>
        <taxon>Tribolium</taxon>
    </lineage>
</organism>
<dbReference type="PANTHER" id="PTHR21143:SF104">
    <property type="entry name" value="GUSTATORY RECEPTOR 8A-RELATED"/>
    <property type="match status" value="1"/>
</dbReference>
<gene>
    <name evidence="9" type="primary">gr36</name>
    <name evidence="10" type="synonym">TcGr105</name>
    <name evidence="10" type="ORF">TcasGA2_TC030197</name>
</gene>
<dbReference type="PANTHER" id="PTHR21143">
    <property type="entry name" value="INVERTEBRATE GUSTATORY RECEPTOR"/>
    <property type="match status" value="1"/>
</dbReference>
<reference evidence="9" key="2">
    <citation type="journal article" date="2007" name="PLoS ONE">
        <title>A Family of Chemoreceptors in Tribolium castaneum (Tenebrionidae: Coleoptera).</title>
        <authorList>
            <person name="Abdel-Latief M."/>
        </authorList>
    </citation>
    <scope>NUCLEOTIDE SEQUENCE</scope>
</reference>
<dbReference type="GO" id="GO:0007165">
    <property type="term" value="P:signal transduction"/>
    <property type="evidence" value="ECO:0007669"/>
    <property type="project" value="UniProtKB-KW"/>
</dbReference>
<evidence type="ECO:0000256" key="1">
    <source>
        <dbReference type="ARBA" id="ARBA00004651"/>
    </source>
</evidence>
<evidence type="ECO:0000256" key="2">
    <source>
        <dbReference type="ARBA" id="ARBA00022475"/>
    </source>
</evidence>
<dbReference type="STRING" id="7070.A2AX98"/>
<feature type="transmembrane region" description="Helical" evidence="8">
    <location>
        <begin position="135"/>
        <end position="154"/>
    </location>
</feature>
<evidence type="ECO:0000256" key="7">
    <source>
        <dbReference type="ARBA" id="ARBA00023224"/>
    </source>
</evidence>
<reference evidence="10 11" key="3">
    <citation type="journal article" date="2008" name="Nature">
        <title>The genome of the model beetle and pest Tribolium castaneum.</title>
        <authorList>
            <consortium name="Tribolium Genome Sequencing Consortium"/>
            <person name="Richards S."/>
            <person name="Gibbs R.A."/>
            <person name="Weinstock G.M."/>
            <person name="Brown S.J."/>
            <person name="Denell R."/>
            <person name="Beeman R.W."/>
            <person name="Gibbs R."/>
            <person name="Beeman R.W."/>
            <person name="Brown S.J."/>
            <person name="Bucher G."/>
            <person name="Friedrich M."/>
            <person name="Grimmelikhuijzen C.J."/>
            <person name="Klingler M."/>
            <person name="Lorenzen M."/>
            <person name="Richards S."/>
            <person name="Roth S."/>
            <person name="Schroder R."/>
            <person name="Tautz D."/>
            <person name="Zdobnov E.M."/>
            <person name="Muzny D."/>
            <person name="Gibbs R.A."/>
            <person name="Weinstock G.M."/>
            <person name="Attaway T."/>
            <person name="Bell S."/>
            <person name="Buhay C.J."/>
            <person name="Chandrabose M.N."/>
            <person name="Chavez D."/>
            <person name="Clerk-Blankenburg K.P."/>
            <person name="Cree A."/>
            <person name="Dao M."/>
            <person name="Davis C."/>
            <person name="Chacko J."/>
            <person name="Dinh H."/>
            <person name="Dugan-Rocha S."/>
            <person name="Fowler G."/>
            <person name="Garner T.T."/>
            <person name="Garnes J."/>
            <person name="Gnirke A."/>
            <person name="Hawes A."/>
            <person name="Hernandez J."/>
            <person name="Hines S."/>
            <person name="Holder M."/>
            <person name="Hume J."/>
            <person name="Jhangiani S.N."/>
            <person name="Joshi V."/>
            <person name="Khan Z.M."/>
            <person name="Jackson L."/>
            <person name="Kovar C."/>
            <person name="Kowis A."/>
            <person name="Lee S."/>
            <person name="Lewis L.R."/>
            <person name="Margolis J."/>
            <person name="Morgan M."/>
            <person name="Nazareth L.V."/>
            <person name="Nguyen N."/>
            <person name="Okwuonu G."/>
            <person name="Parker D."/>
            <person name="Richards S."/>
            <person name="Ruiz S.J."/>
            <person name="Santibanez J."/>
            <person name="Savard J."/>
            <person name="Scherer S.E."/>
            <person name="Schneider B."/>
            <person name="Sodergren E."/>
            <person name="Tautz D."/>
            <person name="Vattahil S."/>
            <person name="Villasana D."/>
            <person name="White C.S."/>
            <person name="Wright R."/>
            <person name="Park Y."/>
            <person name="Beeman R.W."/>
            <person name="Lord J."/>
            <person name="Oppert B."/>
            <person name="Lorenzen M."/>
            <person name="Brown S."/>
            <person name="Wang L."/>
            <person name="Savard J."/>
            <person name="Tautz D."/>
            <person name="Richards S."/>
            <person name="Weinstock G."/>
            <person name="Gibbs R.A."/>
            <person name="Liu Y."/>
            <person name="Worley K."/>
            <person name="Weinstock G."/>
            <person name="Elsik C.G."/>
            <person name="Reese J.T."/>
            <person name="Elhaik E."/>
            <person name="Landan G."/>
            <person name="Graur D."/>
            <person name="Arensburger P."/>
            <person name="Atkinson P."/>
            <person name="Beeman R.W."/>
            <person name="Beidler J."/>
            <person name="Brown S.J."/>
            <person name="Demuth J.P."/>
            <person name="Drury D.W."/>
            <person name="Du Y.Z."/>
            <person name="Fujiwara H."/>
            <person name="Lorenzen M."/>
            <person name="Maselli V."/>
            <person name="Osanai M."/>
            <person name="Park Y."/>
            <person name="Robertson H.M."/>
            <person name="Tu Z."/>
            <person name="Wang J.J."/>
            <person name="Wang S."/>
            <person name="Richards S."/>
            <person name="Song H."/>
            <person name="Zhang L."/>
            <person name="Sodergren E."/>
            <person name="Werner D."/>
            <person name="Stanke M."/>
            <person name="Morgenstern B."/>
            <person name="Solovyev V."/>
            <person name="Kosarev P."/>
            <person name="Brown G."/>
            <person name="Chen H.C."/>
            <person name="Ermolaeva O."/>
            <person name="Hlavina W."/>
            <person name="Kapustin Y."/>
            <person name="Kiryutin B."/>
            <person name="Kitts P."/>
            <person name="Maglott D."/>
            <person name="Pruitt K."/>
            <person name="Sapojnikov V."/>
            <person name="Souvorov A."/>
            <person name="Mackey A.J."/>
            <person name="Waterhouse R.M."/>
            <person name="Wyder S."/>
            <person name="Zdobnov E.M."/>
            <person name="Zdobnov E.M."/>
            <person name="Wyder S."/>
            <person name="Kriventseva E.V."/>
            <person name="Kadowaki T."/>
            <person name="Bork P."/>
            <person name="Aranda M."/>
            <person name="Bao R."/>
            <person name="Beermann A."/>
            <person name="Berns N."/>
            <person name="Bolognesi R."/>
            <person name="Bonneton F."/>
            <person name="Bopp D."/>
            <person name="Brown S.J."/>
            <person name="Bucher G."/>
            <person name="Butts T."/>
            <person name="Chaumot A."/>
            <person name="Denell R.E."/>
            <person name="Ferrier D.E."/>
            <person name="Friedrich M."/>
            <person name="Gordon C.M."/>
            <person name="Jindra M."/>
            <person name="Klingler M."/>
            <person name="Lan Q."/>
            <person name="Lattorff H.M."/>
            <person name="Laudet V."/>
            <person name="von Levetsow C."/>
            <person name="Liu Z."/>
            <person name="Lutz R."/>
            <person name="Lynch J.A."/>
            <person name="da Fonseca R.N."/>
            <person name="Posnien N."/>
            <person name="Reuter R."/>
            <person name="Roth S."/>
            <person name="Savard J."/>
            <person name="Schinko J.B."/>
            <person name="Schmitt C."/>
            <person name="Schoppmeier M."/>
            <person name="Schroder R."/>
            <person name="Shippy T.D."/>
            <person name="Simonnet F."/>
            <person name="Marques-Souza H."/>
            <person name="Tautz D."/>
            <person name="Tomoyasu Y."/>
            <person name="Trauner J."/>
            <person name="Van der Zee M."/>
            <person name="Vervoort M."/>
            <person name="Wittkopp N."/>
            <person name="Wimmer E.A."/>
            <person name="Yang X."/>
            <person name="Jones A.K."/>
            <person name="Sattelle D.B."/>
            <person name="Ebert P.R."/>
            <person name="Nelson D."/>
            <person name="Scott J.G."/>
            <person name="Beeman R.W."/>
            <person name="Muthukrishnan S."/>
            <person name="Kramer K.J."/>
            <person name="Arakane Y."/>
            <person name="Beeman R.W."/>
            <person name="Zhu Q."/>
            <person name="Hogenkamp D."/>
            <person name="Dixit R."/>
            <person name="Oppert B."/>
            <person name="Jiang H."/>
            <person name="Zou Z."/>
            <person name="Marshall J."/>
            <person name="Elpidina E."/>
            <person name="Vinokurov K."/>
            <person name="Oppert C."/>
            <person name="Zou Z."/>
            <person name="Evans J."/>
            <person name="Lu Z."/>
            <person name="Zhao P."/>
            <person name="Sumathipala N."/>
            <person name="Altincicek B."/>
            <person name="Vilcinskas A."/>
            <person name="Williams M."/>
            <person name="Hultmark D."/>
            <person name="Hetru C."/>
            <person name="Jiang H."/>
            <person name="Grimmelikhuijzen C.J."/>
            <person name="Hauser F."/>
            <person name="Cazzamali G."/>
            <person name="Williamson M."/>
            <person name="Park Y."/>
            <person name="Li B."/>
            <person name="Tanaka Y."/>
            <person name="Predel R."/>
            <person name="Neupert S."/>
            <person name="Schachtner J."/>
            <person name="Verleyen P."/>
            <person name="Raible F."/>
            <person name="Bork P."/>
            <person name="Friedrich M."/>
            <person name="Walden K.K."/>
            <person name="Robertson H.M."/>
            <person name="Angeli S."/>
            <person name="Foret S."/>
            <person name="Bucher G."/>
            <person name="Schuetz S."/>
            <person name="Maleszka R."/>
            <person name="Wimmer E.A."/>
            <person name="Beeman R.W."/>
            <person name="Lorenzen M."/>
            <person name="Tomoyasu Y."/>
            <person name="Miller S.C."/>
            <person name="Grossmann D."/>
            <person name="Bucher G."/>
        </authorList>
    </citation>
    <scope>NUCLEOTIDE SEQUENCE [LARGE SCALE GENOMIC DNA]</scope>
    <source>
        <strain evidence="10 11">Georgia GA2</strain>
    </source>
</reference>
<evidence type="ECO:0000313" key="10">
    <source>
        <dbReference type="EMBL" id="EFA02938.1"/>
    </source>
</evidence>
<evidence type="ECO:0000256" key="4">
    <source>
        <dbReference type="ARBA" id="ARBA00022989"/>
    </source>
</evidence>
<dbReference type="GO" id="GO:0043025">
    <property type="term" value="C:neuronal cell body"/>
    <property type="evidence" value="ECO:0000318"/>
    <property type="project" value="GO_Central"/>
</dbReference>
<dbReference type="Pfam" id="PF08395">
    <property type="entry name" value="7tm_7"/>
    <property type="match status" value="1"/>
</dbReference>
<proteinExistence type="inferred from homology"/>
<dbReference type="GO" id="GO:0030425">
    <property type="term" value="C:dendrite"/>
    <property type="evidence" value="ECO:0000318"/>
    <property type="project" value="GO_Central"/>
</dbReference>
<evidence type="ECO:0000313" key="11">
    <source>
        <dbReference type="Proteomes" id="UP000007266"/>
    </source>
</evidence>
<dbReference type="InParanoid" id="A2AX98"/>
<keyword evidence="7 8" id="KW-0807">Transducer</keyword>
<feature type="transmembrane region" description="Helical" evidence="8">
    <location>
        <begin position="169"/>
        <end position="186"/>
    </location>
</feature>
<feature type="transmembrane region" description="Helical" evidence="8">
    <location>
        <begin position="256"/>
        <end position="278"/>
    </location>
</feature>
<keyword evidence="3 8" id="KW-0812">Transmembrane</keyword>